<comment type="caution">
    <text evidence="1">The sequence shown here is derived from an EMBL/GenBank/DDBJ whole genome shotgun (WGS) entry which is preliminary data.</text>
</comment>
<evidence type="ECO:0000313" key="1">
    <source>
        <dbReference type="EMBL" id="GAA2333473.1"/>
    </source>
</evidence>
<protein>
    <submittedName>
        <fullName evidence="1">Uncharacterized protein</fullName>
    </submittedName>
</protein>
<dbReference type="EMBL" id="BAAASD010000005">
    <property type="protein sequence ID" value="GAA2333473.1"/>
    <property type="molecule type" value="Genomic_DNA"/>
</dbReference>
<evidence type="ECO:0000313" key="2">
    <source>
        <dbReference type="Proteomes" id="UP001500253"/>
    </source>
</evidence>
<organism evidence="1 2">
    <name type="scientific">Streptomyces cuspidosporus</name>
    <dbReference type="NCBI Taxonomy" id="66882"/>
    <lineage>
        <taxon>Bacteria</taxon>
        <taxon>Bacillati</taxon>
        <taxon>Actinomycetota</taxon>
        <taxon>Actinomycetes</taxon>
        <taxon>Kitasatosporales</taxon>
        <taxon>Streptomycetaceae</taxon>
        <taxon>Streptomyces</taxon>
    </lineage>
</organism>
<sequence length="126" mass="13685">MSSTNTTAAQPLLEMIAADERALLRTGEVARELLALHADLPLTGVRLKYGGEILLNAPAAEDVRAWAERLRSEITEHTDDPGYGSGSVFQHTSTESVIEGVRVHVWHCRILADAEAAAWRKSGGRP</sequence>
<accession>A0ABN3FN75</accession>
<dbReference type="Proteomes" id="UP001500253">
    <property type="component" value="Unassembled WGS sequence"/>
</dbReference>
<dbReference type="RefSeq" id="WP_346173792.1">
    <property type="nucleotide sequence ID" value="NZ_BAAASD010000005.1"/>
</dbReference>
<proteinExistence type="predicted"/>
<name>A0ABN3FN75_9ACTN</name>
<keyword evidence="2" id="KW-1185">Reference proteome</keyword>
<reference evidence="1 2" key="1">
    <citation type="journal article" date="2019" name="Int. J. Syst. Evol. Microbiol.">
        <title>The Global Catalogue of Microorganisms (GCM) 10K type strain sequencing project: providing services to taxonomists for standard genome sequencing and annotation.</title>
        <authorList>
            <consortium name="The Broad Institute Genomics Platform"/>
            <consortium name="The Broad Institute Genome Sequencing Center for Infectious Disease"/>
            <person name="Wu L."/>
            <person name="Ma J."/>
        </authorList>
    </citation>
    <scope>NUCLEOTIDE SEQUENCE [LARGE SCALE GENOMIC DNA]</scope>
    <source>
        <strain evidence="1 2">JCM 4316</strain>
    </source>
</reference>
<gene>
    <name evidence="1" type="ORF">GCM10010246_16350</name>
</gene>